<gene>
    <name evidence="1" type="ORF">CKF48_18475</name>
</gene>
<dbReference type="OrthoDB" id="2087617at2"/>
<dbReference type="RefSeq" id="WP_095372675.1">
    <property type="nucleotide sequence ID" value="NZ_CP022983.1"/>
</dbReference>
<dbReference type="EMBL" id="CP022983">
    <property type="protein sequence ID" value="ASV69111.1"/>
    <property type="molecule type" value="Genomic_DNA"/>
</dbReference>
<keyword evidence="2" id="KW-1185">Reference proteome</keyword>
<accession>A0A248TLT5</accession>
<dbReference type="KEGG" id="bko:CKF48_18475"/>
<evidence type="ECO:0000313" key="1">
    <source>
        <dbReference type="EMBL" id="ASV69111.1"/>
    </source>
</evidence>
<dbReference type="Pfam" id="PF06304">
    <property type="entry name" value="DUF1048"/>
    <property type="match status" value="1"/>
</dbReference>
<organism evidence="1 2">
    <name type="scientific">Cytobacillus kochii</name>
    <dbReference type="NCBI Taxonomy" id="859143"/>
    <lineage>
        <taxon>Bacteria</taxon>
        <taxon>Bacillati</taxon>
        <taxon>Bacillota</taxon>
        <taxon>Bacilli</taxon>
        <taxon>Bacillales</taxon>
        <taxon>Bacillaceae</taxon>
        <taxon>Cytobacillus</taxon>
    </lineage>
</organism>
<evidence type="ECO:0000313" key="2">
    <source>
        <dbReference type="Proteomes" id="UP000215137"/>
    </source>
</evidence>
<reference evidence="1 2" key="1">
    <citation type="submission" date="2017-08" db="EMBL/GenBank/DDBJ databases">
        <title>Complete Genome Sequence of Bacillus kochii Oregon-R-modENCODE STRAIN BDGP4, isolated from Drosophila melanogaster gut.</title>
        <authorList>
            <person name="Wan K.H."/>
            <person name="Yu C."/>
            <person name="Park S."/>
            <person name="Hammonds A.S."/>
            <person name="Booth B.W."/>
            <person name="Celniker S.E."/>
        </authorList>
    </citation>
    <scope>NUCLEOTIDE SEQUENCE [LARGE SCALE GENOMIC DNA]</scope>
    <source>
        <strain evidence="1 2">BDGP4</strain>
    </source>
</reference>
<protein>
    <recommendedName>
        <fullName evidence="3">DUF1048 domain-containing protein</fullName>
    </recommendedName>
</protein>
<dbReference type="SUPFAM" id="SSF158560">
    <property type="entry name" value="BH3980-like"/>
    <property type="match status" value="1"/>
</dbReference>
<dbReference type="Gene3D" id="1.10.1900.10">
    <property type="entry name" value="c-terminal domain of poly(a) binding protein"/>
    <property type="match status" value="1"/>
</dbReference>
<proteinExistence type="predicted"/>
<dbReference type="AlphaFoldDB" id="A0A248TLT5"/>
<name>A0A248TLT5_9BACI</name>
<dbReference type="Proteomes" id="UP000215137">
    <property type="component" value="Chromosome"/>
</dbReference>
<dbReference type="InterPro" id="IPR008316">
    <property type="entry name" value="UCP029876"/>
</dbReference>
<evidence type="ECO:0008006" key="3">
    <source>
        <dbReference type="Google" id="ProtNLM"/>
    </source>
</evidence>
<sequence length="112" mass="13349">MKNLFEKLIGSKKRYNDYKAEKEQLPQSCKDALHALEQYMWNFAKGENFMEVLENMLQLFKESSIEQLPLQDIMGNDPVEFANAIMAQYPEELWFIKSQEKLRLEIERLNNN</sequence>